<accession>B7KTH7</accession>
<name>B7KTH7_METC4</name>
<evidence type="ECO:0000313" key="1">
    <source>
        <dbReference type="EMBL" id="ACK82504.1"/>
    </source>
</evidence>
<reference evidence="1 2" key="2">
    <citation type="journal article" date="2012" name="J. Bacteriol.">
        <title>Complete genome sequences of six strains of the genus Methylobacterium.</title>
        <authorList>
            <person name="Marx C.J."/>
            <person name="Bringel F."/>
            <person name="Chistoserdova L."/>
            <person name="Moulin L."/>
            <person name="Farhan Ul Haque M."/>
            <person name="Fleischman D.E."/>
            <person name="Gruffaz C."/>
            <person name="Jourand P."/>
            <person name="Knief C."/>
            <person name="Lee M.C."/>
            <person name="Muller E.E."/>
            <person name="Nadalig T."/>
            <person name="Peyraud R."/>
            <person name="Roselli S."/>
            <person name="Russ L."/>
            <person name="Goodwin L.A."/>
            <person name="Ivanova N."/>
            <person name="Kyrpides N."/>
            <person name="Lajus A."/>
            <person name="Land M.L."/>
            <person name="Medigue C."/>
            <person name="Mikhailova N."/>
            <person name="Nolan M."/>
            <person name="Woyke T."/>
            <person name="Stolyar S."/>
            <person name="Vorholt J.A."/>
            <person name="Vuilleumier S."/>
        </authorList>
    </citation>
    <scope>NUCLEOTIDE SEQUENCE [LARGE SCALE GENOMIC DNA]</scope>
    <source>
        <strain evidence="2">CM4 / NCIMB 13688</strain>
    </source>
</reference>
<sequence length="82" mass="9558">MGERTFIDVIGDSIVNPRCDDCGMSMSTPRRDQIGFPRQCGFCQQKAERIRAIEMSDWMSQERPRNRRVHVVKLLDCMRAKP</sequence>
<proteinExistence type="predicted"/>
<gene>
    <name evidence="1" type="ordered locus">Mchl_1640</name>
</gene>
<dbReference type="RefSeq" id="WP_015950323.1">
    <property type="nucleotide sequence ID" value="NC_011757.1"/>
</dbReference>
<dbReference type="HOGENOM" id="CLU_2554321_0_0_5"/>
<evidence type="ECO:0000313" key="2">
    <source>
        <dbReference type="Proteomes" id="UP000002385"/>
    </source>
</evidence>
<reference evidence="2" key="1">
    <citation type="submission" date="2008-12" db="EMBL/GenBank/DDBJ databases">
        <title>Complete sequence of chromosome of Methylobacterium chloromethanicum CM4.</title>
        <authorList>
            <consortium name="US DOE Joint Genome Institute"/>
            <person name="Lucas S."/>
            <person name="Copeland A."/>
            <person name="Lapidus A."/>
            <person name="Glavina del Rio T."/>
            <person name="Dalin E."/>
            <person name="Tice H."/>
            <person name="Bruce D."/>
            <person name="Goodwin L."/>
            <person name="Pitluck S."/>
            <person name="Chertkov O."/>
            <person name="Brettin T."/>
            <person name="Detter J.C."/>
            <person name="Han C."/>
            <person name="Larimer F."/>
            <person name="Land M."/>
            <person name="Hauser L."/>
            <person name="Kyrpides N."/>
            <person name="Mikhailova N."/>
            <person name="Marx C."/>
            <person name="Richardson P."/>
        </authorList>
    </citation>
    <scope>NUCLEOTIDE SEQUENCE [LARGE SCALE GENOMIC DNA]</scope>
    <source>
        <strain evidence="2">CM4 / NCIMB 13688</strain>
    </source>
</reference>
<dbReference type="Proteomes" id="UP000002385">
    <property type="component" value="Chromosome"/>
</dbReference>
<protein>
    <submittedName>
        <fullName evidence="1">Uncharacterized protein</fullName>
    </submittedName>
</protein>
<organism evidence="1 2">
    <name type="scientific">Methylorubrum extorquens (strain CM4 / NCIMB 13688)</name>
    <name type="common">Methylobacterium extorquens</name>
    <dbReference type="NCBI Taxonomy" id="440085"/>
    <lineage>
        <taxon>Bacteria</taxon>
        <taxon>Pseudomonadati</taxon>
        <taxon>Pseudomonadota</taxon>
        <taxon>Alphaproteobacteria</taxon>
        <taxon>Hyphomicrobiales</taxon>
        <taxon>Methylobacteriaceae</taxon>
        <taxon>Methylorubrum</taxon>
    </lineage>
</organism>
<dbReference type="KEGG" id="mch:Mchl_1640"/>
<dbReference type="AlphaFoldDB" id="B7KTH7"/>
<dbReference type="EMBL" id="CP001298">
    <property type="protein sequence ID" value="ACK82504.1"/>
    <property type="molecule type" value="Genomic_DNA"/>
</dbReference>